<feature type="binding site" evidence="9">
    <location>
        <position position="810"/>
    </location>
    <ligand>
        <name>substrate</name>
    </ligand>
</feature>
<dbReference type="InterPro" id="IPR006047">
    <property type="entry name" value="GH13_cat_dom"/>
</dbReference>
<keyword evidence="5" id="KW-0378">Hydrolase</keyword>
<organism evidence="12 13">
    <name type="scientific">Rasamsonia emersonii (strain ATCC 16479 / CBS 393.64 / IMI 116815)</name>
    <dbReference type="NCBI Taxonomy" id="1408163"/>
    <lineage>
        <taxon>Eukaryota</taxon>
        <taxon>Fungi</taxon>
        <taxon>Dikarya</taxon>
        <taxon>Ascomycota</taxon>
        <taxon>Pezizomycotina</taxon>
        <taxon>Eurotiomycetes</taxon>
        <taxon>Eurotiomycetidae</taxon>
        <taxon>Eurotiales</taxon>
        <taxon>Trichocomaceae</taxon>
        <taxon>Rasamsonia</taxon>
    </lineage>
</organism>
<comment type="function">
    <text evidence="9">Catalytic subunit of the molybdopterin synthase complex, a complex that catalyzes the conversion of precursor Z into molybdopterin. Acts by mediating the incorporation of 2 sulfur atoms from thiocarboxylated MOCS2A into precursor Z to generate a dithiolene group.</text>
</comment>
<comment type="similarity">
    <text evidence="9">Belongs to the MoaE family. MOCS2B subfamily.</text>
</comment>
<dbReference type="FunFam" id="3.20.20.80:FF:000087">
    <property type="entry name" value="Oligo-1,6-glucosidase IMA1"/>
    <property type="match status" value="1"/>
</dbReference>
<dbReference type="Gene3D" id="3.20.20.80">
    <property type="entry name" value="Glycosidases"/>
    <property type="match status" value="1"/>
</dbReference>
<keyword evidence="8" id="KW-0462">Maltose metabolism</keyword>
<proteinExistence type="inferred from homology"/>
<dbReference type="FunFam" id="3.20.20.80:FF:000064">
    <property type="entry name" value="Oligo-1,6-glucosidase"/>
    <property type="match status" value="1"/>
</dbReference>
<dbReference type="AlphaFoldDB" id="A0A0F4YZ67"/>
<dbReference type="UniPathway" id="UPA00344"/>
<dbReference type="RefSeq" id="XP_013329530.1">
    <property type="nucleotide sequence ID" value="XM_013474076.1"/>
</dbReference>
<evidence type="ECO:0000256" key="4">
    <source>
        <dbReference type="ARBA" id="ARBA00022679"/>
    </source>
</evidence>
<feature type="domain" description="Glycosyl hydrolase family 13 catalytic" evidence="11">
    <location>
        <begin position="25"/>
        <end position="444"/>
    </location>
</feature>
<evidence type="ECO:0000256" key="5">
    <source>
        <dbReference type="ARBA" id="ARBA00022801"/>
    </source>
</evidence>
<dbReference type="GeneID" id="25315375"/>
<dbReference type="GO" id="GO:0004556">
    <property type="term" value="F:alpha-amylase activity"/>
    <property type="evidence" value="ECO:0007669"/>
    <property type="project" value="TreeGrafter"/>
</dbReference>
<keyword evidence="6 9" id="KW-0501">Molybdenum cofactor biosynthesis</keyword>
<dbReference type="InterPro" id="IPR028888">
    <property type="entry name" value="MOCS2B_euk"/>
</dbReference>
<name>A0A0F4YZ67_RASE3</name>
<dbReference type="FunFam" id="3.90.400.10:FF:000003">
    <property type="entry name" value="Probable alpha-glucosidase (Maltase)"/>
    <property type="match status" value="1"/>
</dbReference>
<dbReference type="FunFam" id="2.60.40.1180:FF:000007">
    <property type="entry name" value="Sucrose isomerase"/>
    <property type="match status" value="1"/>
</dbReference>
<evidence type="ECO:0000256" key="3">
    <source>
        <dbReference type="ARBA" id="ARBA00022490"/>
    </source>
</evidence>
<feature type="compositionally biased region" description="Polar residues" evidence="10">
    <location>
        <begin position="644"/>
        <end position="658"/>
    </location>
</feature>
<dbReference type="InterPro" id="IPR013780">
    <property type="entry name" value="Glyco_hydro_b"/>
</dbReference>
<dbReference type="GO" id="GO:0004575">
    <property type="term" value="F:sucrose alpha-glucosidase activity"/>
    <property type="evidence" value="ECO:0007669"/>
    <property type="project" value="TreeGrafter"/>
</dbReference>
<evidence type="ECO:0000259" key="11">
    <source>
        <dbReference type="SMART" id="SM00642"/>
    </source>
</evidence>
<dbReference type="InterPro" id="IPR017853">
    <property type="entry name" value="GH"/>
</dbReference>
<comment type="pathway">
    <text evidence="9">Cofactor biosynthesis; molybdopterin biosynthesis.</text>
</comment>
<comment type="catalytic activity">
    <reaction evidence="1">
        <text>Hydrolysis of terminal, non-reducing (1-&gt;4)-linked alpha-D-glucose residues with release of alpha-D-glucose.</text>
        <dbReference type="EC" id="3.2.1.20"/>
    </reaction>
</comment>
<dbReference type="EC" id="2.8.1.12" evidence="9"/>
<evidence type="ECO:0000256" key="10">
    <source>
        <dbReference type="SAM" id="MobiDB-lite"/>
    </source>
</evidence>
<dbReference type="GO" id="GO:1990140">
    <property type="term" value="C:molybdopterin synthase complex"/>
    <property type="evidence" value="ECO:0007669"/>
    <property type="project" value="UniProtKB-UniRule"/>
</dbReference>
<dbReference type="SUPFAM" id="SSF54690">
    <property type="entry name" value="Molybdopterin synthase subunit MoaE"/>
    <property type="match status" value="1"/>
</dbReference>
<feature type="binding site" evidence="9">
    <location>
        <begin position="817"/>
        <end position="819"/>
    </location>
    <ligand>
        <name>substrate</name>
    </ligand>
</feature>
<evidence type="ECO:0000313" key="13">
    <source>
        <dbReference type="Proteomes" id="UP000053958"/>
    </source>
</evidence>
<evidence type="ECO:0000313" key="12">
    <source>
        <dbReference type="EMBL" id="KKA22918.1"/>
    </source>
</evidence>
<comment type="similarity">
    <text evidence="2">Belongs to the glycosyl hydrolase 13 family.</text>
</comment>
<comment type="subcellular location">
    <subcellularLocation>
        <location evidence="9">Cytoplasm</location>
    </subcellularLocation>
</comment>
<dbReference type="Proteomes" id="UP000053958">
    <property type="component" value="Unassembled WGS sequence"/>
</dbReference>
<evidence type="ECO:0000256" key="7">
    <source>
        <dbReference type="ARBA" id="ARBA00023295"/>
    </source>
</evidence>
<dbReference type="InterPro" id="IPR003448">
    <property type="entry name" value="Mopterin_biosynth_MoaE"/>
</dbReference>
<dbReference type="Gene3D" id="3.90.1170.40">
    <property type="entry name" value="Molybdopterin biosynthesis MoaE subunit"/>
    <property type="match status" value="1"/>
</dbReference>
<feature type="region of interest" description="Disordered" evidence="10">
    <location>
        <begin position="599"/>
        <end position="626"/>
    </location>
</feature>
<dbReference type="InterPro" id="IPR036563">
    <property type="entry name" value="MoaE_sf"/>
</dbReference>
<accession>A0A0F4YZ67</accession>
<dbReference type="InterPro" id="IPR045857">
    <property type="entry name" value="O16G_dom_2"/>
</dbReference>
<evidence type="ECO:0000256" key="1">
    <source>
        <dbReference type="ARBA" id="ARBA00001657"/>
    </source>
</evidence>
<dbReference type="Pfam" id="PF02391">
    <property type="entry name" value="MoaE"/>
    <property type="match status" value="1"/>
</dbReference>
<keyword evidence="3 9" id="KW-0963">Cytoplasm</keyword>
<dbReference type="Gene3D" id="2.60.40.1180">
    <property type="entry name" value="Golgi alpha-mannosidase II"/>
    <property type="match status" value="1"/>
</dbReference>
<keyword evidence="7" id="KW-0326">Glycosidase</keyword>
<reference evidence="12 13" key="1">
    <citation type="submission" date="2015-04" db="EMBL/GenBank/DDBJ databases">
        <authorList>
            <person name="Heijne W.H."/>
            <person name="Fedorova N.D."/>
            <person name="Nierman W.C."/>
            <person name="Vollebregt A.W."/>
            <person name="Zhao Z."/>
            <person name="Wu L."/>
            <person name="Kumar M."/>
            <person name="Stam H."/>
            <person name="van den Berg M.A."/>
            <person name="Pel H.J."/>
        </authorList>
    </citation>
    <scope>NUCLEOTIDE SEQUENCE [LARGE SCALE GENOMIC DNA]</scope>
    <source>
        <strain evidence="12 13">CBS 393.64</strain>
    </source>
</reference>
<dbReference type="CDD" id="cd11333">
    <property type="entry name" value="AmyAc_SI_OligoGlu_DGase"/>
    <property type="match status" value="1"/>
</dbReference>
<dbReference type="GO" id="GO:0006777">
    <property type="term" value="P:Mo-molybdopterin cofactor biosynthetic process"/>
    <property type="evidence" value="ECO:0007669"/>
    <property type="project" value="UniProtKB-UniRule"/>
</dbReference>
<dbReference type="PANTHER" id="PTHR10357:SF232">
    <property type="entry name" value="GLYCOSYL HYDROLASE FAMILY 13 CATALYTIC DOMAIN-CONTAINING PROTEIN"/>
    <property type="match status" value="1"/>
</dbReference>
<dbReference type="GO" id="GO:0000025">
    <property type="term" value="P:maltose catabolic process"/>
    <property type="evidence" value="ECO:0007669"/>
    <property type="project" value="TreeGrafter"/>
</dbReference>
<evidence type="ECO:0000256" key="2">
    <source>
        <dbReference type="ARBA" id="ARBA00008061"/>
    </source>
</evidence>
<gene>
    <name evidence="9" type="primary">cnxH</name>
    <name evidence="12" type="ORF">T310_3025</name>
</gene>
<feature type="region of interest" description="Disordered" evidence="10">
    <location>
        <begin position="825"/>
        <end position="849"/>
    </location>
</feature>
<keyword evidence="4 9" id="KW-0808">Transferase</keyword>
<evidence type="ECO:0000256" key="8">
    <source>
        <dbReference type="ARBA" id="ARBA00026248"/>
    </source>
</evidence>
<dbReference type="GO" id="GO:0004574">
    <property type="term" value="F:oligo-1,6-glucosidase activity"/>
    <property type="evidence" value="ECO:0007669"/>
    <property type="project" value="TreeGrafter"/>
</dbReference>
<dbReference type="SUPFAM" id="SSF51011">
    <property type="entry name" value="Glycosyl hydrolase domain"/>
    <property type="match status" value="1"/>
</dbReference>
<feature type="compositionally biased region" description="Low complexity" evidence="10">
    <location>
        <begin position="659"/>
        <end position="672"/>
    </location>
</feature>
<dbReference type="PANTHER" id="PTHR10357">
    <property type="entry name" value="ALPHA-AMYLASE FAMILY MEMBER"/>
    <property type="match status" value="1"/>
</dbReference>
<feature type="region of interest" description="Disordered" evidence="10">
    <location>
        <begin position="644"/>
        <end position="676"/>
    </location>
</feature>
<dbReference type="GO" id="GO:0005987">
    <property type="term" value="P:sucrose catabolic process"/>
    <property type="evidence" value="ECO:0007669"/>
    <property type="project" value="TreeGrafter"/>
</dbReference>
<feature type="binding site" evidence="9">
    <location>
        <begin position="794"/>
        <end position="795"/>
    </location>
    <ligand>
        <name>substrate</name>
    </ligand>
</feature>
<dbReference type="SMART" id="SM00642">
    <property type="entry name" value="Aamy"/>
    <property type="match status" value="1"/>
</dbReference>
<evidence type="ECO:0000256" key="9">
    <source>
        <dbReference type="HAMAP-Rule" id="MF_03052"/>
    </source>
</evidence>
<feature type="compositionally biased region" description="Basic and acidic residues" evidence="10">
    <location>
        <begin position="825"/>
        <end position="840"/>
    </location>
</feature>
<dbReference type="CDD" id="cd00756">
    <property type="entry name" value="MoaE"/>
    <property type="match status" value="1"/>
</dbReference>
<comment type="caution">
    <text evidence="12">The sequence shown here is derived from an EMBL/GenBank/DDBJ whole genome shotgun (WGS) entry which is preliminary data.</text>
</comment>
<keyword evidence="13" id="KW-1185">Reference proteome</keyword>
<dbReference type="SUPFAM" id="SSF51445">
    <property type="entry name" value="(Trans)glycosidases"/>
    <property type="match status" value="1"/>
</dbReference>
<comment type="subunit">
    <text evidence="9">Heterotetramer; composed of 2 small (MOCS2A) and 2 large (MOCS2B) subunits.</text>
</comment>
<dbReference type="OrthoDB" id="1740265at2759"/>
<dbReference type="HAMAP" id="MF_03052">
    <property type="entry name" value="MOC2B"/>
    <property type="match status" value="1"/>
</dbReference>
<dbReference type="GO" id="GO:0030366">
    <property type="term" value="F:molybdopterin synthase activity"/>
    <property type="evidence" value="ECO:0007669"/>
    <property type="project" value="UniProtKB-UniRule"/>
</dbReference>
<dbReference type="Gene3D" id="3.90.400.10">
    <property type="entry name" value="Oligo-1,6-glucosidase, Domain 2"/>
    <property type="match status" value="1"/>
</dbReference>
<protein>
    <recommendedName>
        <fullName evidence="9">Molybdopterin synthase catalytic subunit</fullName>
        <ecNumber evidence="9">2.8.1.12</ecNumber>
    </recommendedName>
    <alternativeName>
        <fullName evidence="9">Common component for nitrate reductase and xanthine dehydrogenase protein H</fullName>
    </alternativeName>
    <alternativeName>
        <fullName evidence="9">Molybdenum cofactor synthesis protein 2 large subunit</fullName>
    </alternativeName>
    <alternativeName>
        <fullName evidence="9">Molybdenum cofactor synthesis protein 2B</fullName>
        <shortName evidence="9">MOCS2B</shortName>
    </alternativeName>
</protein>
<comment type="catalytic activity">
    <reaction evidence="9">
        <text>2 [molybdopterin-synthase sulfur-carrier protein]-C-terminal-Gly-aminoethanethioate + cyclic pyranopterin phosphate + H2O = molybdopterin + 2 [molybdopterin-synthase sulfur-carrier protein]-C-terminal Gly-Gly + 2 H(+)</text>
        <dbReference type="Rhea" id="RHEA:26333"/>
        <dbReference type="Rhea" id="RHEA-COMP:12202"/>
        <dbReference type="Rhea" id="RHEA-COMP:19907"/>
        <dbReference type="ChEBI" id="CHEBI:15377"/>
        <dbReference type="ChEBI" id="CHEBI:15378"/>
        <dbReference type="ChEBI" id="CHEBI:58698"/>
        <dbReference type="ChEBI" id="CHEBI:59648"/>
        <dbReference type="ChEBI" id="CHEBI:90778"/>
        <dbReference type="ChEBI" id="CHEBI:232372"/>
        <dbReference type="EC" id="2.8.1.12"/>
    </reaction>
</comment>
<evidence type="ECO:0000256" key="6">
    <source>
        <dbReference type="ARBA" id="ARBA00023150"/>
    </source>
</evidence>
<dbReference type="Pfam" id="PF00128">
    <property type="entry name" value="Alpha-amylase"/>
    <property type="match status" value="1"/>
</dbReference>
<sequence length="849" mass="97360">MAPGVNEHVHKPIHRAWWKESSVYQIWPASFKDSNNDGIGDIPGIISKLDYIKKLGVDIVWLCPSYKSPQVDMGYDISDYYSIADQYGTVEDVERLIEGCHQRGMKLIMDLVVNHTSDQHEWFKKSRSSKDNEYRNWYIWKPPRYDEQGNRHPPNNWVSHFQGSAWEYDEHTGEYYLHLFAKEQPDLNWEHPPVRQAVHDIIRFWLDKGADGFRMDVINFISKHQGFPDAPVKDPERIWQWAYGYYANGPRLHEYLQDIGKILKEYDAFSVGEMPFARDAEEVLKVVRYDRNEINMIFQFDHVDIDHGEFDKFAPTSWKLTDLKLMFQTWQKFMYDNDGWNALYWENHDQPRCIDRYTNAKPEHSALAAKMLATVLALMSGTPFIYQGQELGMRNVPKEWGMEEYKDIDCINHWRGHLAKDADNPALLQTFREQYQKKSRDNARTPVQWSSAPNAGFTAPDVKPWMSVNPNYTTINAEAQVSDPNSPFSYWRAVLGLRKKYLDIFVYGDFVLLDRHSEEVFAYTRQYEDQQALVLCNWTDRTIVWDPAANGVGKMREVLLNSYGVSEKYASEKWPLRPYEATVLLLLISPAINYSVSTPPSISPHGGLRTSSTHQKTRRKKERQKLSYLVPNSTCHSYQDVYSLTMDPQTTPNGDSHSTTTAPPTDNDPATASSAIPPHLDPSTYPRTVHLAEENIHIELTYTPLDTNAILSRVSSPSAGANVLFLGTTRDSFEGRPVAQLSYVSYAPLALRTLTAIARAARQTHGLLGVCIAHRLGNVPIGEASIAIAVSSAHRRAAWRAGEEVLEECKTKAEIWKREEFVGQKPEEGEWRANRDRDADGNLVGDNNK</sequence>
<dbReference type="GO" id="GO:0004558">
    <property type="term" value="F:alpha-1,4-glucosidase activity"/>
    <property type="evidence" value="ECO:0007669"/>
    <property type="project" value="UniProtKB-EC"/>
</dbReference>
<dbReference type="EMBL" id="LASV01000118">
    <property type="protein sequence ID" value="KKA22918.1"/>
    <property type="molecule type" value="Genomic_DNA"/>
</dbReference>
<dbReference type="GO" id="GO:0033934">
    <property type="term" value="F:glucan 1,4-alpha-maltotriohydrolase activity"/>
    <property type="evidence" value="ECO:0007669"/>
    <property type="project" value="TreeGrafter"/>
</dbReference>
<dbReference type="STRING" id="1408163.A0A0F4YZ67"/>